<gene>
    <name evidence="1" type="ORF">AVEN_46133_1</name>
</gene>
<accession>A0A4Y2D782</accession>
<dbReference type="AlphaFoldDB" id="A0A4Y2D782"/>
<proteinExistence type="predicted"/>
<sequence>MPESQGPTDKLARMLRHLSLLLHHQNADHSRIASSARRRDLLSDDVILLHGNAMPHSGRVTQQHIDSFCREQKNHRHIVLTWHQVSFTYSCA</sequence>
<reference evidence="1 2" key="1">
    <citation type="journal article" date="2019" name="Sci. Rep.">
        <title>Orb-weaving spider Araneus ventricosus genome elucidates the spidroin gene catalogue.</title>
        <authorList>
            <person name="Kono N."/>
            <person name="Nakamura H."/>
            <person name="Ohtoshi R."/>
            <person name="Moran D.A.P."/>
            <person name="Shinohara A."/>
            <person name="Yoshida Y."/>
            <person name="Fujiwara M."/>
            <person name="Mori M."/>
            <person name="Tomita M."/>
            <person name="Arakawa K."/>
        </authorList>
    </citation>
    <scope>NUCLEOTIDE SEQUENCE [LARGE SCALE GENOMIC DNA]</scope>
</reference>
<dbReference type="EMBL" id="BGPR01000317">
    <property type="protein sequence ID" value="GBM12642.1"/>
    <property type="molecule type" value="Genomic_DNA"/>
</dbReference>
<keyword evidence="2" id="KW-1185">Reference proteome</keyword>
<comment type="caution">
    <text evidence="1">The sequence shown here is derived from an EMBL/GenBank/DDBJ whole genome shotgun (WGS) entry which is preliminary data.</text>
</comment>
<organism evidence="1 2">
    <name type="scientific">Araneus ventricosus</name>
    <name type="common">Orbweaver spider</name>
    <name type="synonym">Epeira ventricosa</name>
    <dbReference type="NCBI Taxonomy" id="182803"/>
    <lineage>
        <taxon>Eukaryota</taxon>
        <taxon>Metazoa</taxon>
        <taxon>Ecdysozoa</taxon>
        <taxon>Arthropoda</taxon>
        <taxon>Chelicerata</taxon>
        <taxon>Arachnida</taxon>
        <taxon>Araneae</taxon>
        <taxon>Araneomorphae</taxon>
        <taxon>Entelegynae</taxon>
        <taxon>Araneoidea</taxon>
        <taxon>Araneidae</taxon>
        <taxon>Araneus</taxon>
    </lineage>
</organism>
<dbReference type="Proteomes" id="UP000499080">
    <property type="component" value="Unassembled WGS sequence"/>
</dbReference>
<protein>
    <submittedName>
        <fullName evidence="1">Uncharacterized protein</fullName>
    </submittedName>
</protein>
<name>A0A4Y2D782_ARAVE</name>
<evidence type="ECO:0000313" key="1">
    <source>
        <dbReference type="EMBL" id="GBM12642.1"/>
    </source>
</evidence>
<evidence type="ECO:0000313" key="2">
    <source>
        <dbReference type="Proteomes" id="UP000499080"/>
    </source>
</evidence>